<dbReference type="EMBL" id="GGEC01061961">
    <property type="protein sequence ID" value="MBX42445.1"/>
    <property type="molecule type" value="Transcribed_RNA"/>
</dbReference>
<sequence length="82" mass="9204">MVAWIASLACVPLLAIVLCVLVSVEICISRSLLYLLELTAYRDSFNPKTCFCIYTGTRDNTCIGYRFKCRPLVFFASQEIGV</sequence>
<name>A0A2P2NIZ9_RHIMU</name>
<protein>
    <submittedName>
        <fullName evidence="1">Uncharacterized protein</fullName>
    </submittedName>
</protein>
<evidence type="ECO:0000313" key="1">
    <source>
        <dbReference type="EMBL" id="MBX42445.1"/>
    </source>
</evidence>
<proteinExistence type="predicted"/>
<accession>A0A2P2NIZ9</accession>
<dbReference type="AlphaFoldDB" id="A0A2P2NIZ9"/>
<organism evidence="1">
    <name type="scientific">Rhizophora mucronata</name>
    <name type="common">Asiatic mangrove</name>
    <dbReference type="NCBI Taxonomy" id="61149"/>
    <lineage>
        <taxon>Eukaryota</taxon>
        <taxon>Viridiplantae</taxon>
        <taxon>Streptophyta</taxon>
        <taxon>Embryophyta</taxon>
        <taxon>Tracheophyta</taxon>
        <taxon>Spermatophyta</taxon>
        <taxon>Magnoliopsida</taxon>
        <taxon>eudicotyledons</taxon>
        <taxon>Gunneridae</taxon>
        <taxon>Pentapetalae</taxon>
        <taxon>rosids</taxon>
        <taxon>fabids</taxon>
        <taxon>Malpighiales</taxon>
        <taxon>Rhizophoraceae</taxon>
        <taxon>Rhizophora</taxon>
    </lineage>
</organism>
<reference evidence="1" key="1">
    <citation type="submission" date="2018-02" db="EMBL/GenBank/DDBJ databases">
        <title>Rhizophora mucronata_Transcriptome.</title>
        <authorList>
            <person name="Meera S.P."/>
            <person name="Sreeshan A."/>
            <person name="Augustine A."/>
        </authorList>
    </citation>
    <scope>NUCLEOTIDE SEQUENCE</scope>
    <source>
        <tissue evidence="1">Leaf</tissue>
    </source>
</reference>